<feature type="compositionally biased region" description="Low complexity" evidence="1">
    <location>
        <begin position="54"/>
        <end position="72"/>
    </location>
</feature>
<comment type="caution">
    <text evidence="2">The sequence shown here is derived from an EMBL/GenBank/DDBJ whole genome shotgun (WGS) entry which is preliminary data.</text>
</comment>
<dbReference type="Proteomes" id="UP000499080">
    <property type="component" value="Unassembled WGS sequence"/>
</dbReference>
<evidence type="ECO:0000313" key="3">
    <source>
        <dbReference type="Proteomes" id="UP000499080"/>
    </source>
</evidence>
<name>A0A4Y2S0C4_ARAVE</name>
<evidence type="ECO:0000313" key="2">
    <source>
        <dbReference type="EMBL" id="GBN81046.1"/>
    </source>
</evidence>
<feature type="region of interest" description="Disordered" evidence="1">
    <location>
        <begin position="42"/>
        <end position="84"/>
    </location>
</feature>
<sequence>MGKGVLCPDLLIVKPRLSLGFRGRGGLVIRCRHRGRRSCHPPAGVVRKFGEGVSAQVPSSSSDHSSKSRGSSQNRHRDASKRCR</sequence>
<feature type="compositionally biased region" description="Basic and acidic residues" evidence="1">
    <location>
        <begin position="75"/>
        <end position="84"/>
    </location>
</feature>
<proteinExistence type="predicted"/>
<organism evidence="2 3">
    <name type="scientific">Araneus ventricosus</name>
    <name type="common">Orbweaver spider</name>
    <name type="synonym">Epeira ventricosa</name>
    <dbReference type="NCBI Taxonomy" id="182803"/>
    <lineage>
        <taxon>Eukaryota</taxon>
        <taxon>Metazoa</taxon>
        <taxon>Ecdysozoa</taxon>
        <taxon>Arthropoda</taxon>
        <taxon>Chelicerata</taxon>
        <taxon>Arachnida</taxon>
        <taxon>Araneae</taxon>
        <taxon>Araneomorphae</taxon>
        <taxon>Entelegynae</taxon>
        <taxon>Araneoidea</taxon>
        <taxon>Araneidae</taxon>
        <taxon>Araneus</taxon>
    </lineage>
</organism>
<keyword evidence="3" id="KW-1185">Reference proteome</keyword>
<dbReference type="EMBL" id="BGPR01019127">
    <property type="protein sequence ID" value="GBN81046.1"/>
    <property type="molecule type" value="Genomic_DNA"/>
</dbReference>
<gene>
    <name evidence="2" type="ORF">AVEN_211755_1</name>
</gene>
<accession>A0A4Y2S0C4</accession>
<protein>
    <submittedName>
        <fullName evidence="2">Uncharacterized protein</fullName>
    </submittedName>
</protein>
<evidence type="ECO:0000256" key="1">
    <source>
        <dbReference type="SAM" id="MobiDB-lite"/>
    </source>
</evidence>
<dbReference type="AlphaFoldDB" id="A0A4Y2S0C4"/>
<reference evidence="2 3" key="1">
    <citation type="journal article" date="2019" name="Sci. Rep.">
        <title>Orb-weaving spider Araneus ventricosus genome elucidates the spidroin gene catalogue.</title>
        <authorList>
            <person name="Kono N."/>
            <person name="Nakamura H."/>
            <person name="Ohtoshi R."/>
            <person name="Moran D.A.P."/>
            <person name="Shinohara A."/>
            <person name="Yoshida Y."/>
            <person name="Fujiwara M."/>
            <person name="Mori M."/>
            <person name="Tomita M."/>
            <person name="Arakawa K."/>
        </authorList>
    </citation>
    <scope>NUCLEOTIDE SEQUENCE [LARGE SCALE GENOMIC DNA]</scope>
</reference>